<evidence type="ECO:0000313" key="2">
    <source>
        <dbReference type="Proteomes" id="UP000575898"/>
    </source>
</evidence>
<dbReference type="EMBL" id="JACHHY010000003">
    <property type="protein sequence ID" value="MBB5017414.1"/>
    <property type="molecule type" value="Genomic_DNA"/>
</dbReference>
<gene>
    <name evidence="1" type="ORF">HNQ59_000678</name>
</gene>
<keyword evidence="2" id="KW-1185">Reference proteome</keyword>
<accession>A0A840MDN3</accession>
<protein>
    <submittedName>
        <fullName evidence="1">Uncharacterized protein</fullName>
    </submittedName>
</protein>
<reference evidence="1 2" key="1">
    <citation type="submission" date="2020-08" db="EMBL/GenBank/DDBJ databases">
        <title>Genomic Encyclopedia of Type Strains, Phase IV (KMG-IV): sequencing the most valuable type-strain genomes for metagenomic binning, comparative biology and taxonomic classification.</title>
        <authorList>
            <person name="Goeker M."/>
        </authorList>
    </citation>
    <scope>NUCLEOTIDE SEQUENCE [LARGE SCALE GENOMIC DNA]</scope>
    <source>
        <strain evidence="1 2">DSM 27165</strain>
    </source>
</reference>
<dbReference type="RefSeq" id="WP_184035157.1">
    <property type="nucleotide sequence ID" value="NZ_JACHHY010000003.1"/>
</dbReference>
<sequence>MKYLYCGPVPSSVSLIVGDDRLCQDVLMLPGMEVEMPAEHEYTRTLLALAYLMPLMPHSQTIH</sequence>
<organism evidence="1 2">
    <name type="scientific">Chitinivorax tropicus</name>
    <dbReference type="NCBI Taxonomy" id="714531"/>
    <lineage>
        <taxon>Bacteria</taxon>
        <taxon>Pseudomonadati</taxon>
        <taxon>Pseudomonadota</taxon>
        <taxon>Betaproteobacteria</taxon>
        <taxon>Chitinivorax</taxon>
    </lineage>
</organism>
<dbReference type="AlphaFoldDB" id="A0A840MDN3"/>
<proteinExistence type="predicted"/>
<name>A0A840MDN3_9PROT</name>
<dbReference type="Proteomes" id="UP000575898">
    <property type="component" value="Unassembled WGS sequence"/>
</dbReference>
<evidence type="ECO:0000313" key="1">
    <source>
        <dbReference type="EMBL" id="MBB5017414.1"/>
    </source>
</evidence>
<comment type="caution">
    <text evidence="1">The sequence shown here is derived from an EMBL/GenBank/DDBJ whole genome shotgun (WGS) entry which is preliminary data.</text>
</comment>